<gene>
    <name evidence="2" type="ORF">BST13_33170</name>
</gene>
<evidence type="ECO:0000256" key="1">
    <source>
        <dbReference type="SAM" id="MobiDB-lite"/>
    </source>
</evidence>
<protein>
    <recommendedName>
        <fullName evidence="4">Phage portal protein</fullName>
    </recommendedName>
</protein>
<feature type="region of interest" description="Disordered" evidence="1">
    <location>
        <begin position="352"/>
        <end position="371"/>
    </location>
</feature>
<proteinExistence type="predicted"/>
<dbReference type="STRING" id="1927124.BST13_33170"/>
<feature type="compositionally biased region" description="Low complexity" evidence="1">
    <location>
        <begin position="458"/>
        <end position="484"/>
    </location>
</feature>
<dbReference type="RefSeq" id="WP_083169763.1">
    <property type="nucleotide sequence ID" value="NZ_MVHF01000054.1"/>
</dbReference>
<dbReference type="AlphaFoldDB" id="A0A1X0A5L2"/>
<sequence length="484" mass="53507">MAELTPQEWFDKLNARFTKATRPEWSDKLHRPVAIRPRNEVLDTLWSYNVGDAPLPQVAEGYEDAFRDVIRQARCNYAPMCVNAMLDRMEQQAVSTLVDNDAGGDDVGARIMDESGFGAMTKDLFGYQFSMGEAFAMAVDNNGDTPTAHAIDPRRCIGIPDRTNPSRLRAALVKDYDLVDEVERAHLFLPGRRWDVDFDGSKWAVKNPDRPETISGLDKLGGIPIVRFLNPHGLGEYERHLDLLDRINDMTLKRLIIVAYQAFRQRAIIGDDDDDDDDDDTADPVDWEALASTVFSANPGALWKVPDGFKFWESQALDLSSILNAKRDDVKEFAAVTSTPLHLITPDAANGSAEGAGLMRESATSKIRDRRSRATPQMKLLWRILFAFSGEADRGTSIKLHWGPIEFRTLAEKASASSQAVGTLSLQQRNEQIWEMSPEETEANINQMAAEAILLPGAPTTPSQPSQPAAAPTPAVEPANVGTA</sequence>
<dbReference type="InterPro" id="IPR021145">
    <property type="entry name" value="Portal_protein_SPP1_Gp6-like"/>
</dbReference>
<name>A0A1X0A5L2_9MYCO</name>
<comment type="caution">
    <text evidence="2">The sequence shown here is derived from an EMBL/GenBank/DDBJ whole genome shotgun (WGS) entry which is preliminary data.</text>
</comment>
<organism evidence="2 3">
    <name type="scientific">Mycobacterium aquaticum</name>
    <dbReference type="NCBI Taxonomy" id="1927124"/>
    <lineage>
        <taxon>Bacteria</taxon>
        <taxon>Bacillati</taxon>
        <taxon>Actinomycetota</taxon>
        <taxon>Actinomycetes</taxon>
        <taxon>Mycobacteriales</taxon>
        <taxon>Mycobacteriaceae</taxon>
        <taxon>Mycobacterium</taxon>
    </lineage>
</organism>
<accession>A0A1X0A5L2</accession>
<keyword evidence="3" id="KW-1185">Reference proteome</keyword>
<dbReference type="Pfam" id="PF05133">
    <property type="entry name" value="SPP1_portal"/>
    <property type="match status" value="1"/>
</dbReference>
<feature type="region of interest" description="Disordered" evidence="1">
    <location>
        <begin position="455"/>
        <end position="484"/>
    </location>
</feature>
<dbReference type="Proteomes" id="UP000192448">
    <property type="component" value="Unassembled WGS sequence"/>
</dbReference>
<reference evidence="2 3" key="1">
    <citation type="submission" date="2017-02" db="EMBL/GenBank/DDBJ databases">
        <title>The new phylogeny of genus Mycobacterium.</title>
        <authorList>
            <person name="Tortoli E."/>
            <person name="Trovato A."/>
            <person name="Cirillo D.M."/>
        </authorList>
    </citation>
    <scope>NUCLEOTIDE SEQUENCE [LARGE SCALE GENOMIC DNA]</scope>
    <source>
        <strain evidence="2 3">RW6</strain>
    </source>
</reference>
<evidence type="ECO:0000313" key="2">
    <source>
        <dbReference type="EMBL" id="ORA25175.1"/>
    </source>
</evidence>
<dbReference type="EMBL" id="MVHF01000054">
    <property type="protein sequence ID" value="ORA25175.1"/>
    <property type="molecule type" value="Genomic_DNA"/>
</dbReference>
<dbReference type="OrthoDB" id="1780383at2"/>
<evidence type="ECO:0000313" key="3">
    <source>
        <dbReference type="Proteomes" id="UP000192448"/>
    </source>
</evidence>
<evidence type="ECO:0008006" key="4">
    <source>
        <dbReference type="Google" id="ProtNLM"/>
    </source>
</evidence>